<dbReference type="PROSITE" id="PS50003">
    <property type="entry name" value="PH_DOMAIN"/>
    <property type="match status" value="1"/>
</dbReference>
<feature type="domain" description="PH" evidence="11">
    <location>
        <begin position="914"/>
        <end position="1035"/>
    </location>
</feature>
<dbReference type="SMART" id="SM00233">
    <property type="entry name" value="PH"/>
    <property type="match status" value="1"/>
</dbReference>
<keyword evidence="7" id="KW-0862">Zinc</keyword>
<evidence type="ECO:0000313" key="14">
    <source>
        <dbReference type="EMBL" id="CAJ1060617.1"/>
    </source>
</evidence>
<dbReference type="InterPro" id="IPR000219">
    <property type="entry name" value="DH_dom"/>
</dbReference>
<feature type="region of interest" description="Disordered" evidence="10">
    <location>
        <begin position="368"/>
        <end position="471"/>
    </location>
</feature>
<dbReference type="Pfam" id="PF17838">
    <property type="entry name" value="PH_16"/>
    <property type="match status" value="1"/>
</dbReference>
<dbReference type="InterPro" id="IPR053089">
    <property type="entry name" value="Rho_GEF18"/>
</dbReference>
<evidence type="ECO:0000313" key="15">
    <source>
        <dbReference type="Proteomes" id="UP001178508"/>
    </source>
</evidence>
<dbReference type="Proteomes" id="UP001178508">
    <property type="component" value="Chromosome 7"/>
</dbReference>
<dbReference type="GO" id="GO:0007264">
    <property type="term" value="P:small GTPase-mediated signal transduction"/>
    <property type="evidence" value="ECO:0007669"/>
    <property type="project" value="InterPro"/>
</dbReference>
<feature type="region of interest" description="Disordered" evidence="10">
    <location>
        <begin position="1133"/>
        <end position="1200"/>
    </location>
</feature>
<evidence type="ECO:0000256" key="1">
    <source>
        <dbReference type="ARBA" id="ARBA00004496"/>
    </source>
</evidence>
<evidence type="ECO:0000256" key="2">
    <source>
        <dbReference type="ARBA" id="ARBA00022490"/>
    </source>
</evidence>
<evidence type="ECO:0000256" key="6">
    <source>
        <dbReference type="ARBA" id="ARBA00022771"/>
    </source>
</evidence>
<sequence length="1668" mass="186272">MAESPLNHSWPSFSKLWMKRWSFKRASECKPCSQPGGSPGTQLDVQPPTAAGSSSSLSPASIPEDVFFGSNNEDQDACSVVSDYDCPFTDDLLAISSSLKDSEFFKDLEGGIPTPQSTASTIATVPQSNPLTVGPQVSPNTDSPAIKQTVQPPLTAHGPQSNVPSLCFYTHPKEEPHHSFVVTQLSPTLLPGCIIDSGNSSEPAVGLSLTINLNGLLGSMETEKEMMEPEETKDKPTMDLDGEPDLDSFPILVRSMSTSRRHSWGVPVSPINLGRRLSLDTMNMDSDGEREDDEDREKNLFQASQQESCEACPEDEMDGPRLRPCPRPRTGVMSGRHLYSRSEILATDECSRAAHISRVVQTSKQAARAAGAEEFDPEENLHSTEGQSHIAKHSNNKSETKDSGNVTWYEFLSNENEEEEDRTEKVEKGTKVKRTLSSLRNRMTGSFNKDKGKNRDKEQSKDRGKEKEAKEKVCTRSSNGHCLVPGAFSSCATCSLCSKTLQKKHGLQCMNCAVNVHKSCKSLLGECTSSKNKRETLTRTGSTGSPSLALKDREREREQSGPASSQGLNGHPGFLSTPGMTISQWGPTSQPTATHTTSSTAAPSFSAGHSLRHHSSSGSLPGEMDETDALRSKRYNEDAISLAPSTTESIIVEDAHYAAVRADLESDAQDLEAESWSMAVDQQYVKKHSKDTVKRQDVIYELMQTEMHHVRTLKIMLRVYVRELKENLQMDSSRLECLFPRLENLLELHTHFLSQLKERQRENLVSPNERNYTINRVSDILIAQFSGEIGERMKDSYGDFCSHHTEAVSYYKEQLQNNKKFQNIIRKINNLAIVRRLGVSECILLVTQRITKYPVLVERILHNTEVGTEENEDLTRALGLIKDTIVQVDALVNLHEKNSRLRDIHNKMEPKALGKIKDGRVFRREDLALGRRRLLHEATVNWKAASGRLKDILAVLLSDVLLLLQEKDQRYVFATVDNKPSVISLQKLIVREVAHEEKGMFLICASSNEPEMYEIHTTSKEERSSWMAQIRQAVESCPHTEERLFSEQEEARAFRFKEFQERLSQKDAVIVQALTDKLQLFADMAESVAGLEETAARSRLLLRGDASDLQQGETLLKGAITEVENLQNLLQSGVREESPIPHLEEGSSSGVLPRRADTFGGYDSSPTILSKNGSVKKNFSGESRNRDRSQRASSDPQLKDLCGSHTLEQTVDESCCSPARWNSIWSNSFPEAEFFDRVLMLSQRLYSLQAIISQQDSHIELQRASLTERASLPGRHRGNVLLEQEKQRTLALQREELASFHKLQSQHRQEQQRWERERERHRQQVEATEARLRQREEECRKLEEHLAEERKELEIQREKYQQDLERLRESTRAVEKEKERLEHQKKIKRKTIEVAPLSGSLNGELLMSSGLAPSTSVTDLPLPPKPLVRASLSVAPADYAERPEVMLRRETSSSTLPLKTEVPLHLFSTTNQLHKPVGVQQQIPTKLAALSSSKGKGGKIGKASHRTDSTASVDMKQMLPLKLSARDDNALKAKRSISPHQQLPLSGPPASHSLHHLADQLSPLDNTVPDTHSTSSISASHPPSVQKPPMPPAQPHPQPSIQPPSIPPPHSQSTGSLQFQPHLQSQGPSPNAQAHLQGNVHGLTHSHSMPPPYKINTEDLNKEDVIFF</sequence>
<dbReference type="PANTHER" id="PTHR47440:SF1">
    <property type="entry name" value="RHO_RAC GUANINE NUCLEOTIDE EXCHANGE FACTOR 18"/>
    <property type="match status" value="1"/>
</dbReference>
<evidence type="ECO:0000259" key="11">
    <source>
        <dbReference type="PROSITE" id="PS50003"/>
    </source>
</evidence>
<protein>
    <submittedName>
        <fullName evidence="14">Rho guanine nucleotide exchange factor 18 isoform X1</fullName>
    </submittedName>
</protein>
<feature type="domain" description="DH" evidence="12">
    <location>
        <begin position="694"/>
        <end position="891"/>
    </location>
</feature>
<proteinExistence type="predicted"/>
<feature type="compositionally biased region" description="Low complexity" evidence="10">
    <location>
        <begin position="587"/>
        <end position="609"/>
    </location>
</feature>
<keyword evidence="3" id="KW-0597">Phosphoprotein</keyword>
<dbReference type="PANTHER" id="PTHR47440">
    <property type="entry name" value="RIKEN CDNA A430078G23 GENE"/>
    <property type="match status" value="1"/>
</dbReference>
<feature type="region of interest" description="Disordered" evidence="10">
    <location>
        <begin position="532"/>
        <end position="625"/>
    </location>
</feature>
<keyword evidence="6" id="KW-0863">Zinc-finger</keyword>
<dbReference type="SUPFAM" id="SSF57889">
    <property type="entry name" value="Cysteine-rich domain"/>
    <property type="match status" value="1"/>
</dbReference>
<feature type="compositionally biased region" description="Low complexity" evidence="10">
    <location>
        <begin position="47"/>
        <end position="61"/>
    </location>
</feature>
<keyword evidence="5" id="KW-0479">Metal-binding</keyword>
<feature type="compositionally biased region" description="Basic and acidic residues" evidence="10">
    <location>
        <begin position="448"/>
        <end position="471"/>
    </location>
</feature>
<dbReference type="FunFam" id="1.20.900.10:FF:000004">
    <property type="entry name" value="Rho guanine nucleotide exchange factor 2"/>
    <property type="match status" value="1"/>
</dbReference>
<evidence type="ECO:0000259" key="12">
    <source>
        <dbReference type="PROSITE" id="PS50010"/>
    </source>
</evidence>
<keyword evidence="15" id="KW-1185">Reference proteome</keyword>
<dbReference type="PROSITE" id="PS50010">
    <property type="entry name" value="DH_2"/>
    <property type="match status" value="1"/>
</dbReference>
<dbReference type="InterPro" id="IPR046349">
    <property type="entry name" value="C1-like_sf"/>
</dbReference>
<accession>A0AAV1FJS9</accession>
<dbReference type="SUPFAM" id="SSF50729">
    <property type="entry name" value="PH domain-like"/>
    <property type="match status" value="1"/>
</dbReference>
<dbReference type="CDD" id="cd00160">
    <property type="entry name" value="RhoGEF"/>
    <property type="match status" value="1"/>
</dbReference>
<dbReference type="PROSITE" id="PS00479">
    <property type="entry name" value="ZF_DAG_PE_1"/>
    <property type="match status" value="1"/>
</dbReference>
<feature type="compositionally biased region" description="Low complexity" evidence="10">
    <location>
        <begin position="1571"/>
        <end position="1584"/>
    </location>
</feature>
<feature type="compositionally biased region" description="Polar residues" evidence="10">
    <location>
        <begin position="435"/>
        <end position="447"/>
    </location>
</feature>
<dbReference type="Gene3D" id="2.30.29.30">
    <property type="entry name" value="Pleckstrin-homology domain (PH domain)/Phosphotyrosine-binding domain (PTB)"/>
    <property type="match status" value="1"/>
</dbReference>
<keyword evidence="2" id="KW-0963">Cytoplasm</keyword>
<evidence type="ECO:0000256" key="8">
    <source>
        <dbReference type="ARBA" id="ARBA00023054"/>
    </source>
</evidence>
<feature type="region of interest" description="Disordered" evidence="10">
    <location>
        <begin position="303"/>
        <end position="329"/>
    </location>
</feature>
<dbReference type="InterPro" id="IPR001849">
    <property type="entry name" value="PH_domain"/>
</dbReference>
<evidence type="ECO:0000256" key="4">
    <source>
        <dbReference type="ARBA" id="ARBA00022658"/>
    </source>
</evidence>
<feature type="region of interest" description="Disordered" evidence="10">
    <location>
        <begin position="28"/>
        <end position="69"/>
    </location>
</feature>
<feature type="compositionally biased region" description="Polar residues" evidence="10">
    <location>
        <begin position="1614"/>
        <end position="1636"/>
    </location>
</feature>
<comment type="subcellular location">
    <subcellularLocation>
        <location evidence="1">Cytoplasm</location>
    </subcellularLocation>
</comment>
<dbReference type="CDD" id="cd15794">
    <property type="entry name" value="PH_ARHGEF18"/>
    <property type="match status" value="1"/>
</dbReference>
<feature type="compositionally biased region" description="Basic and acidic residues" evidence="10">
    <location>
        <begin position="550"/>
        <end position="559"/>
    </location>
</feature>
<dbReference type="Gene3D" id="3.30.60.20">
    <property type="match status" value="1"/>
</dbReference>
<feature type="compositionally biased region" description="Basic and acidic residues" evidence="10">
    <location>
        <begin position="1134"/>
        <end position="1145"/>
    </location>
</feature>
<organism evidence="14 15">
    <name type="scientific">Xyrichtys novacula</name>
    <name type="common">Pearly razorfish</name>
    <name type="synonym">Hemipteronotus novacula</name>
    <dbReference type="NCBI Taxonomy" id="13765"/>
    <lineage>
        <taxon>Eukaryota</taxon>
        <taxon>Metazoa</taxon>
        <taxon>Chordata</taxon>
        <taxon>Craniata</taxon>
        <taxon>Vertebrata</taxon>
        <taxon>Euteleostomi</taxon>
        <taxon>Actinopterygii</taxon>
        <taxon>Neopterygii</taxon>
        <taxon>Teleostei</taxon>
        <taxon>Neoteleostei</taxon>
        <taxon>Acanthomorphata</taxon>
        <taxon>Eupercaria</taxon>
        <taxon>Labriformes</taxon>
        <taxon>Labridae</taxon>
        <taxon>Xyrichtys</taxon>
    </lineage>
</organism>
<dbReference type="SMART" id="SM00325">
    <property type="entry name" value="RhoGEF"/>
    <property type="match status" value="1"/>
</dbReference>
<feature type="domain" description="Phorbol-ester/DAG-type" evidence="13">
    <location>
        <begin position="480"/>
        <end position="527"/>
    </location>
</feature>
<dbReference type="InterPro" id="IPR011993">
    <property type="entry name" value="PH-like_dom_sf"/>
</dbReference>
<dbReference type="PROSITE" id="PS50081">
    <property type="entry name" value="ZF_DAG_PE_2"/>
    <property type="match status" value="1"/>
</dbReference>
<evidence type="ECO:0000259" key="13">
    <source>
        <dbReference type="PROSITE" id="PS50081"/>
    </source>
</evidence>
<dbReference type="InterPro" id="IPR002219">
    <property type="entry name" value="PKC_DAG/PE"/>
</dbReference>
<dbReference type="GO" id="GO:0005085">
    <property type="term" value="F:guanyl-nucleotide exchange factor activity"/>
    <property type="evidence" value="ECO:0007669"/>
    <property type="project" value="UniProtKB-KW"/>
</dbReference>
<feature type="coiled-coil region" evidence="9">
    <location>
        <begin position="1304"/>
        <end position="1387"/>
    </location>
</feature>
<dbReference type="EMBL" id="OY660870">
    <property type="protein sequence ID" value="CAJ1060617.1"/>
    <property type="molecule type" value="Genomic_DNA"/>
</dbReference>
<evidence type="ECO:0000256" key="10">
    <source>
        <dbReference type="SAM" id="MobiDB-lite"/>
    </source>
</evidence>
<dbReference type="Gene3D" id="1.20.900.10">
    <property type="entry name" value="Dbl homology (DH) domain"/>
    <property type="match status" value="1"/>
</dbReference>
<gene>
    <name evidence="14" type="ORF">XNOV1_A008558</name>
</gene>
<feature type="compositionally biased region" description="Polar residues" evidence="10">
    <location>
        <begin position="1164"/>
        <end position="1182"/>
    </location>
</feature>
<name>A0AAV1FJS9_XYRNO</name>
<evidence type="ECO:0000256" key="5">
    <source>
        <dbReference type="ARBA" id="ARBA00022723"/>
    </source>
</evidence>
<keyword evidence="4" id="KW-0344">Guanine-nucleotide releasing factor</keyword>
<dbReference type="InterPro" id="IPR041020">
    <property type="entry name" value="PH_16"/>
</dbReference>
<dbReference type="FunFam" id="2.30.29.30:FF:000021">
    <property type="entry name" value="Rho guanine nucleotide exchange factor 2"/>
    <property type="match status" value="1"/>
</dbReference>
<dbReference type="Pfam" id="PF00621">
    <property type="entry name" value="RhoGEF"/>
    <property type="match status" value="1"/>
</dbReference>
<feature type="region of interest" description="Disordered" evidence="10">
    <location>
        <begin position="1489"/>
        <end position="1515"/>
    </location>
</feature>
<dbReference type="InterPro" id="IPR037744">
    <property type="entry name" value="ARHGEF18_PH"/>
</dbReference>
<feature type="region of interest" description="Disordered" evidence="10">
    <location>
        <begin position="1562"/>
        <end position="1636"/>
    </location>
</feature>
<keyword evidence="8 9" id="KW-0175">Coiled coil</keyword>
<evidence type="ECO:0000256" key="7">
    <source>
        <dbReference type="ARBA" id="ARBA00022833"/>
    </source>
</evidence>
<feature type="compositionally biased region" description="Pro residues" evidence="10">
    <location>
        <begin position="1585"/>
        <end position="1610"/>
    </location>
</feature>
<dbReference type="GO" id="GO:0005737">
    <property type="term" value="C:cytoplasm"/>
    <property type="evidence" value="ECO:0007669"/>
    <property type="project" value="UniProtKB-SubCell"/>
</dbReference>
<dbReference type="GO" id="GO:0008270">
    <property type="term" value="F:zinc ion binding"/>
    <property type="evidence" value="ECO:0007669"/>
    <property type="project" value="UniProtKB-KW"/>
</dbReference>
<evidence type="ECO:0000256" key="9">
    <source>
        <dbReference type="SAM" id="Coils"/>
    </source>
</evidence>
<dbReference type="InterPro" id="IPR035899">
    <property type="entry name" value="DBL_dom_sf"/>
</dbReference>
<evidence type="ECO:0000256" key="3">
    <source>
        <dbReference type="ARBA" id="ARBA00022553"/>
    </source>
</evidence>
<reference evidence="14" key="1">
    <citation type="submission" date="2023-08" db="EMBL/GenBank/DDBJ databases">
        <authorList>
            <person name="Alioto T."/>
            <person name="Alioto T."/>
            <person name="Gomez Garrido J."/>
        </authorList>
    </citation>
    <scope>NUCLEOTIDE SEQUENCE</scope>
</reference>
<dbReference type="SUPFAM" id="SSF48065">
    <property type="entry name" value="DBL homology domain (DH-domain)"/>
    <property type="match status" value="1"/>
</dbReference>